<dbReference type="InterPro" id="IPR026960">
    <property type="entry name" value="RVT-Znf"/>
</dbReference>
<gene>
    <name evidence="2" type="ORF">Golax_018001</name>
</gene>
<sequence>MTLKHVGFGPHRFLWKLIWKLQTLSKIRIFCWRLGHDIIPTYERISNIRRDVNSLCPRCSREKETLIHALKDCPKAKAVLAYGGLNKKLLDGSYGQCVDWIEGVAQVLDRKVFSDFIVILWNIWNSRNNRVFQEVEEDAKVIWDRVASLSKDFCIFNLMEKYMIPKPVVEKGWKKPDPGVIKINFDATVHEKKACYGLVVRDTDSFVHGGCVGCVKKDLSVE</sequence>
<proteinExistence type="predicted"/>
<keyword evidence="3" id="KW-1185">Reference proteome</keyword>
<dbReference type="Proteomes" id="UP000593574">
    <property type="component" value="Unassembled WGS sequence"/>
</dbReference>
<evidence type="ECO:0000313" key="2">
    <source>
        <dbReference type="EMBL" id="MBA0705845.1"/>
    </source>
</evidence>
<protein>
    <recommendedName>
        <fullName evidence="1">Reverse transcriptase zinc-binding domain-containing protein</fullName>
    </recommendedName>
</protein>
<organism evidence="2 3">
    <name type="scientific">Gossypium laxum</name>
    <dbReference type="NCBI Taxonomy" id="34288"/>
    <lineage>
        <taxon>Eukaryota</taxon>
        <taxon>Viridiplantae</taxon>
        <taxon>Streptophyta</taxon>
        <taxon>Embryophyta</taxon>
        <taxon>Tracheophyta</taxon>
        <taxon>Spermatophyta</taxon>
        <taxon>Magnoliopsida</taxon>
        <taxon>eudicotyledons</taxon>
        <taxon>Gunneridae</taxon>
        <taxon>Pentapetalae</taxon>
        <taxon>rosids</taxon>
        <taxon>malvids</taxon>
        <taxon>Malvales</taxon>
        <taxon>Malvaceae</taxon>
        <taxon>Malvoideae</taxon>
        <taxon>Gossypium</taxon>
    </lineage>
</organism>
<evidence type="ECO:0000313" key="3">
    <source>
        <dbReference type="Proteomes" id="UP000593574"/>
    </source>
</evidence>
<reference evidence="2 3" key="1">
    <citation type="journal article" date="2019" name="Genome Biol. Evol.">
        <title>Insights into the evolution of the New World diploid cottons (Gossypium, subgenus Houzingenia) based on genome sequencing.</title>
        <authorList>
            <person name="Grover C.E."/>
            <person name="Arick M.A. 2nd"/>
            <person name="Thrash A."/>
            <person name="Conover J.L."/>
            <person name="Sanders W.S."/>
            <person name="Peterson D.G."/>
            <person name="Frelichowski J.E."/>
            <person name="Scheffler J.A."/>
            <person name="Scheffler B.E."/>
            <person name="Wendel J.F."/>
        </authorList>
    </citation>
    <scope>NUCLEOTIDE SEQUENCE [LARGE SCALE GENOMIC DNA]</scope>
    <source>
        <strain evidence="2">4</strain>
        <tissue evidence="2">Leaf</tissue>
    </source>
</reference>
<feature type="domain" description="Reverse transcriptase zinc-binding" evidence="1">
    <location>
        <begin position="12"/>
        <end position="78"/>
    </location>
</feature>
<dbReference type="EMBL" id="JABEZV010000002">
    <property type="protein sequence ID" value="MBA0705845.1"/>
    <property type="molecule type" value="Genomic_DNA"/>
</dbReference>
<dbReference type="Pfam" id="PF13966">
    <property type="entry name" value="zf-RVT"/>
    <property type="match status" value="1"/>
</dbReference>
<name>A0A7J8Z259_9ROSI</name>
<evidence type="ECO:0000259" key="1">
    <source>
        <dbReference type="Pfam" id="PF13966"/>
    </source>
</evidence>
<dbReference type="AlphaFoldDB" id="A0A7J8Z259"/>
<accession>A0A7J8Z259</accession>
<comment type="caution">
    <text evidence="2">The sequence shown here is derived from an EMBL/GenBank/DDBJ whole genome shotgun (WGS) entry which is preliminary data.</text>
</comment>